<organism evidence="1 2">
    <name type="scientific">Origma solitaria</name>
    <dbReference type="NCBI Taxonomy" id="720586"/>
    <lineage>
        <taxon>Eukaryota</taxon>
        <taxon>Metazoa</taxon>
        <taxon>Chordata</taxon>
        <taxon>Craniata</taxon>
        <taxon>Vertebrata</taxon>
        <taxon>Euteleostomi</taxon>
        <taxon>Archelosauria</taxon>
        <taxon>Archosauria</taxon>
        <taxon>Dinosauria</taxon>
        <taxon>Saurischia</taxon>
        <taxon>Theropoda</taxon>
        <taxon>Coelurosauria</taxon>
        <taxon>Aves</taxon>
        <taxon>Neognathae</taxon>
        <taxon>Neoaves</taxon>
        <taxon>Telluraves</taxon>
        <taxon>Australaves</taxon>
        <taxon>Passeriformes</taxon>
        <taxon>Meliphagoidea</taxon>
        <taxon>Acanthizidae</taxon>
        <taxon>Origma</taxon>
    </lineage>
</organism>
<dbReference type="InterPro" id="IPR039844">
    <property type="entry name" value="URB1"/>
</dbReference>
<gene>
    <name evidence="1" type="primary">Urb1</name>
    <name evidence="1" type="ORF">ORISOL_R01272</name>
</gene>
<keyword evidence="2" id="KW-1185">Reference proteome</keyword>
<dbReference type="AlphaFoldDB" id="A0A7K6D1W4"/>
<evidence type="ECO:0000313" key="2">
    <source>
        <dbReference type="Proteomes" id="UP000571324"/>
    </source>
</evidence>
<dbReference type="OrthoDB" id="72892at2759"/>
<name>A0A7K6D1W4_9PASS</name>
<evidence type="ECO:0000313" key="1">
    <source>
        <dbReference type="EMBL" id="NWV20048.1"/>
    </source>
</evidence>
<dbReference type="PANTHER" id="PTHR13500">
    <property type="entry name" value="NUCLEOLAR PRERIBOSOMAL-ASSOCIATED PROTEIN 1"/>
    <property type="match status" value="1"/>
</dbReference>
<accession>A0A7K6D1W4</accession>
<proteinExistence type="predicted"/>
<feature type="non-terminal residue" evidence="1">
    <location>
        <position position="1"/>
    </location>
</feature>
<dbReference type="Proteomes" id="UP000571324">
    <property type="component" value="Unassembled WGS sequence"/>
</dbReference>
<feature type="non-terminal residue" evidence="1">
    <location>
        <position position="123"/>
    </location>
</feature>
<reference evidence="1 2" key="1">
    <citation type="submission" date="2019-09" db="EMBL/GenBank/DDBJ databases">
        <title>Bird 10,000 Genomes (B10K) Project - Family phase.</title>
        <authorList>
            <person name="Zhang G."/>
        </authorList>
    </citation>
    <scope>NUCLEOTIDE SEQUENCE [LARGE SCALE GENOMIC DNA]</scope>
    <source>
        <strain evidence="1">B10K-DU-029-52</strain>
    </source>
</reference>
<comment type="caution">
    <text evidence="1">The sequence shown here is derived from an EMBL/GenBank/DDBJ whole genome shotgun (WGS) entry which is preliminary data.</text>
</comment>
<dbReference type="GO" id="GO:0000463">
    <property type="term" value="P:maturation of LSU-rRNA from tricistronic rRNA transcript (SSU-rRNA, 5.8S rRNA, LSU-rRNA)"/>
    <property type="evidence" value="ECO:0007669"/>
    <property type="project" value="TreeGrafter"/>
</dbReference>
<dbReference type="GO" id="GO:0000466">
    <property type="term" value="P:maturation of 5.8S rRNA from tricistronic rRNA transcript (SSU-rRNA, 5.8S rRNA, LSU-rRNA)"/>
    <property type="evidence" value="ECO:0007669"/>
    <property type="project" value="TreeGrafter"/>
</dbReference>
<sequence>MEQLPAALERAGNEESWAVADAISRVLKNSEELHSWRRRLLSACMKGLVAMYSSSKDESKQEVERPMLLRVEELLCVVEEVDPDDWCSLVKTGLKYRYRDETFLKVLNVAIQLLYKKDPSLTQ</sequence>
<protein>
    <submittedName>
        <fullName evidence="1">NPA1P protein</fullName>
    </submittedName>
</protein>
<dbReference type="EMBL" id="VZRL01001899">
    <property type="protein sequence ID" value="NWV20048.1"/>
    <property type="molecule type" value="Genomic_DNA"/>
</dbReference>
<dbReference type="GO" id="GO:0005730">
    <property type="term" value="C:nucleolus"/>
    <property type="evidence" value="ECO:0007669"/>
    <property type="project" value="TreeGrafter"/>
</dbReference>
<dbReference type="PANTHER" id="PTHR13500:SF0">
    <property type="entry name" value="NUCLEOLAR PRE-RIBOSOMAL-ASSOCIATED PROTEIN 1"/>
    <property type="match status" value="1"/>
</dbReference>